<feature type="chain" id="PRO_5003468328" description="Peptidase S9 prolyl oligopeptidase catalytic domain-containing protein" evidence="2">
    <location>
        <begin position="19"/>
        <end position="913"/>
    </location>
</feature>
<sequence>MKLLLTASGLAAVARVAATNVPLHFQVSNNEPGYGLSTREPGWQLQLDPVFDILGPFPQHAREQHYLNPLYPLDSSDLDEWTTGTRKQYYSSLVENGMVGWSNATLQDGNLAVAYPTIDWKALRRTEGWAGLQHHTLAHSKLVLTPIEQGESCTPPMLQAELRQVSFFAISPEITANHTLKWHAGNIYDLARAPMGVMPFPTAPKCNETTVYHIFASLDYEIRLFGDPLDVEKSEAPIHRSSLKFSTIDPSDGIRREPKLDLIPDLVDGWLFSEGFIGLGFMCGNQSWELASIESTTKAFHAGSWLPVQVRLAPGQARVLVFTLHQIERYTGDSVSLLIRFRDSRGGAPSLELDITIPMVQKPAWTVDSEYVYKGTYLLAGTPTYYMAKPPIKCDPQAPVVVALHGAGVEADHPVWTSSVRRQSSSWVVFPTGGTPWGLDWHGISAKSATSSLQALRATLHLREAWNACPTMEQRMILIGHSNGGQGVWYIASRFPSGVLAAVPAAAYIKSQQYVSTGLSHGAHFADVTLRAILDATLQPDDNDLFLTNLVSTPILAVHGGNDRNVPTWHSRELVSVVKHWYPNANVSFHEVPNKPHWWNEVLASQEVQNFIDGAVANLPSVEPPSQLTVTTALPSESGHVWGISIAQMSVPGRLGRIFVSRKDDKLFISTANVQIFNIRFDLWEKPFRLEFLEVDGVEIASHWVGGEKWFIKKDNAWEPTLFPTELPRLTGPMSQILSNGPLFIIIPRKQPKLLDMALRISFNLLTYLRVDSQVMFDDDESHNLNRCVPMMIFGGRENKFGESILAKRPSEFKFTDRGWTLRGHEYSEPGLGVAFLHPHRPRCSQLTLFTSATDDAGWERILRLLPLRTGIATPEWIITGPNTDRMGVGGLLGAGFWGNDWEWNEVMSWTQR</sequence>
<dbReference type="OrthoDB" id="449091at2759"/>
<gene>
    <name evidence="4" type="ORF">PIIN_02293</name>
</gene>
<dbReference type="Proteomes" id="UP000007148">
    <property type="component" value="Unassembled WGS sequence"/>
</dbReference>
<dbReference type="Gene3D" id="3.40.50.1820">
    <property type="entry name" value="alpha/beta hydrolase"/>
    <property type="match status" value="1"/>
</dbReference>
<dbReference type="Pfam" id="PF00326">
    <property type="entry name" value="Peptidase_S9"/>
    <property type="match status" value="1"/>
</dbReference>
<feature type="domain" description="Peptidase S9 prolyl oligopeptidase catalytic" evidence="3">
    <location>
        <begin position="471"/>
        <end position="602"/>
    </location>
</feature>
<dbReference type="GO" id="GO:0006508">
    <property type="term" value="P:proteolysis"/>
    <property type="evidence" value="ECO:0007669"/>
    <property type="project" value="InterPro"/>
</dbReference>
<evidence type="ECO:0000256" key="2">
    <source>
        <dbReference type="SAM" id="SignalP"/>
    </source>
</evidence>
<dbReference type="EMBL" id="CAFZ01000032">
    <property type="protein sequence ID" value="CCA68429.1"/>
    <property type="molecule type" value="Genomic_DNA"/>
</dbReference>
<dbReference type="InterPro" id="IPR001375">
    <property type="entry name" value="Peptidase_S9_cat"/>
</dbReference>
<proteinExistence type="predicted"/>
<evidence type="ECO:0000313" key="5">
    <source>
        <dbReference type="Proteomes" id="UP000007148"/>
    </source>
</evidence>
<dbReference type="PANTHER" id="PTHR43037">
    <property type="entry name" value="UNNAMED PRODUCT-RELATED"/>
    <property type="match status" value="1"/>
</dbReference>
<protein>
    <recommendedName>
        <fullName evidence="3">Peptidase S9 prolyl oligopeptidase catalytic domain-containing protein</fullName>
    </recommendedName>
</protein>
<dbReference type="InterPro" id="IPR029058">
    <property type="entry name" value="AB_hydrolase_fold"/>
</dbReference>
<dbReference type="OMA" id="HAREQHF"/>
<dbReference type="AlphaFoldDB" id="G4TAU0"/>
<dbReference type="eggNOG" id="ENOG502QS8J">
    <property type="taxonomic scope" value="Eukaryota"/>
</dbReference>
<dbReference type="SUPFAM" id="SSF53474">
    <property type="entry name" value="alpha/beta-Hydrolases"/>
    <property type="match status" value="1"/>
</dbReference>
<comment type="caution">
    <text evidence="4">The sequence shown here is derived from an EMBL/GenBank/DDBJ whole genome shotgun (WGS) entry which is preliminary data.</text>
</comment>
<reference evidence="4 5" key="1">
    <citation type="journal article" date="2011" name="PLoS Pathog.">
        <title>Endophytic Life Strategies Decoded by Genome and Transcriptome Analyses of the Mutualistic Root Symbiont Piriformospora indica.</title>
        <authorList>
            <person name="Zuccaro A."/>
            <person name="Lahrmann U."/>
            <person name="Guldener U."/>
            <person name="Langen G."/>
            <person name="Pfiffi S."/>
            <person name="Biedenkopf D."/>
            <person name="Wong P."/>
            <person name="Samans B."/>
            <person name="Grimm C."/>
            <person name="Basiewicz M."/>
            <person name="Murat C."/>
            <person name="Martin F."/>
            <person name="Kogel K.H."/>
        </authorList>
    </citation>
    <scope>NUCLEOTIDE SEQUENCE [LARGE SCALE GENOMIC DNA]</scope>
    <source>
        <strain evidence="4 5">DSM 11827</strain>
    </source>
</reference>
<dbReference type="PANTHER" id="PTHR43037:SF4">
    <property type="entry name" value="PEPTIDASE S9 PROLYL OLIGOPEPTIDASE CATALYTIC DOMAIN-CONTAINING PROTEIN"/>
    <property type="match status" value="1"/>
</dbReference>
<accession>G4TAU0</accession>
<dbReference type="HOGENOM" id="CLU_014627_0_0_1"/>
<evidence type="ECO:0000256" key="1">
    <source>
        <dbReference type="ARBA" id="ARBA00022729"/>
    </source>
</evidence>
<dbReference type="InParanoid" id="G4TAU0"/>
<dbReference type="GO" id="GO:0008236">
    <property type="term" value="F:serine-type peptidase activity"/>
    <property type="evidence" value="ECO:0007669"/>
    <property type="project" value="InterPro"/>
</dbReference>
<name>G4TAU0_SERID</name>
<feature type="signal peptide" evidence="2">
    <location>
        <begin position="1"/>
        <end position="18"/>
    </location>
</feature>
<keyword evidence="5" id="KW-1185">Reference proteome</keyword>
<organism evidence="4 5">
    <name type="scientific">Serendipita indica (strain DSM 11827)</name>
    <name type="common">Root endophyte fungus</name>
    <name type="synonym">Piriformospora indica</name>
    <dbReference type="NCBI Taxonomy" id="1109443"/>
    <lineage>
        <taxon>Eukaryota</taxon>
        <taxon>Fungi</taxon>
        <taxon>Dikarya</taxon>
        <taxon>Basidiomycota</taxon>
        <taxon>Agaricomycotina</taxon>
        <taxon>Agaricomycetes</taxon>
        <taxon>Sebacinales</taxon>
        <taxon>Serendipitaceae</taxon>
        <taxon>Serendipita</taxon>
    </lineage>
</organism>
<dbReference type="InterPro" id="IPR050955">
    <property type="entry name" value="Plant_Biomass_Hydrol_Est"/>
</dbReference>
<dbReference type="STRING" id="1109443.G4TAU0"/>
<evidence type="ECO:0000313" key="4">
    <source>
        <dbReference type="EMBL" id="CCA68429.1"/>
    </source>
</evidence>
<evidence type="ECO:0000259" key="3">
    <source>
        <dbReference type="Pfam" id="PF00326"/>
    </source>
</evidence>
<keyword evidence="1 2" id="KW-0732">Signal</keyword>